<keyword evidence="18" id="KW-1185">Reference proteome</keyword>
<proteinExistence type="inferred from homology"/>
<evidence type="ECO:0000259" key="15">
    <source>
        <dbReference type="Pfam" id="PF00593"/>
    </source>
</evidence>
<keyword evidence="5 12" id="KW-0812">Transmembrane</keyword>
<keyword evidence="11 12" id="KW-0998">Cell outer membrane</keyword>
<evidence type="ECO:0000256" key="13">
    <source>
        <dbReference type="RuleBase" id="RU003357"/>
    </source>
</evidence>
<dbReference type="InterPro" id="IPR012910">
    <property type="entry name" value="Plug_dom"/>
</dbReference>
<feature type="signal peptide" evidence="14">
    <location>
        <begin position="1"/>
        <end position="26"/>
    </location>
</feature>
<name>A0ABW3WDS4_9RHOO</name>
<feature type="domain" description="TonB-dependent receptor-like beta-barrel" evidence="15">
    <location>
        <begin position="176"/>
        <end position="582"/>
    </location>
</feature>
<organism evidence="17 18">
    <name type="scientific">Thauera mechernichensis</name>
    <dbReference type="NCBI Taxonomy" id="82788"/>
    <lineage>
        <taxon>Bacteria</taxon>
        <taxon>Pseudomonadati</taxon>
        <taxon>Pseudomonadota</taxon>
        <taxon>Betaproteobacteria</taxon>
        <taxon>Rhodocyclales</taxon>
        <taxon>Zoogloeaceae</taxon>
        <taxon>Thauera</taxon>
    </lineage>
</organism>
<protein>
    <submittedName>
        <fullName evidence="17">TonB-dependent receptor domain-containing protein</fullName>
    </submittedName>
</protein>
<dbReference type="CDD" id="cd01347">
    <property type="entry name" value="ligand_gated_channel"/>
    <property type="match status" value="1"/>
</dbReference>
<gene>
    <name evidence="17" type="ORF">ACFQ4M_05785</name>
</gene>
<sequence>MNLRYSQLGLCIGGLASAVLAVPVYAQEHIAPTVVVTATRQPVKANELLADVTVIDRAQIERAAASNVVDLLSRQPGVQFARNGGPGASVSLYLRGTKPDQTKILVDGVPFNSTALSGSSLQYLSLNNVERIEIVRGAASAIYGADAIGGVINIITRTAEPGLRLDGYAGAGSRDTRQGDLAVSGGDERWRFRLHVNSLNTDGFSSRRGASNRDADDDRYRNEGYGGALSFHPAEGHEVGVSFLEQSGTVQYDSFGGSGNFDDRASFKTSVFNAFVRNRLTSSWSSRLSYGRTDEDRADYSEPAPWDPLGITRRESTNETLSWQNDIALPIGTGLVVVERFEQVARPRETFAEGNVQIDSLGLGWTADLGPHSWQANVRHDDHSRYGDKLTGGVSYGYQLAPDLRASAGVSKAFKSPSLDQLYNVSYGNPDLKPENALNRELGLTWASGNQLVSATYFINTIEDMIGWSGGYANVDKARIRGLTLAYALNVDGWDFAANADFLDAKDRTTGFRLGRRAKQSMNVSATRTIGAWTLGGEWALVGSRYDTNFETNRLGGYGLVNLTARYAIDRDWSVEARADNVFDKQYETARGYGTPGAGVFIGVRYAPR</sequence>
<dbReference type="PROSITE" id="PS52016">
    <property type="entry name" value="TONB_DEPENDENT_REC_3"/>
    <property type="match status" value="1"/>
</dbReference>
<keyword evidence="8 13" id="KW-0798">TonB box</keyword>
<dbReference type="Gene3D" id="2.40.170.20">
    <property type="entry name" value="TonB-dependent receptor, beta-barrel domain"/>
    <property type="match status" value="1"/>
</dbReference>
<keyword evidence="7" id="KW-0406">Ion transport</keyword>
<dbReference type="Pfam" id="PF07715">
    <property type="entry name" value="Plug"/>
    <property type="match status" value="1"/>
</dbReference>
<comment type="similarity">
    <text evidence="2 12 13">Belongs to the TonB-dependent receptor family.</text>
</comment>
<evidence type="ECO:0000256" key="1">
    <source>
        <dbReference type="ARBA" id="ARBA00004571"/>
    </source>
</evidence>
<dbReference type="InterPro" id="IPR037066">
    <property type="entry name" value="Plug_dom_sf"/>
</dbReference>
<keyword evidence="6 14" id="KW-0732">Signal</keyword>
<dbReference type="InterPro" id="IPR039426">
    <property type="entry name" value="TonB-dep_rcpt-like"/>
</dbReference>
<accession>A0ABW3WDS4</accession>
<evidence type="ECO:0000256" key="10">
    <source>
        <dbReference type="ARBA" id="ARBA00023170"/>
    </source>
</evidence>
<reference evidence="18" key="1">
    <citation type="journal article" date="2019" name="Int. J. Syst. Evol. Microbiol.">
        <title>The Global Catalogue of Microorganisms (GCM) 10K type strain sequencing project: providing services to taxonomists for standard genome sequencing and annotation.</title>
        <authorList>
            <consortium name="The Broad Institute Genomics Platform"/>
            <consortium name="The Broad Institute Genome Sequencing Center for Infectious Disease"/>
            <person name="Wu L."/>
            <person name="Ma J."/>
        </authorList>
    </citation>
    <scope>NUCLEOTIDE SEQUENCE [LARGE SCALE GENOMIC DNA]</scope>
    <source>
        <strain evidence="18">CCUG 48884</strain>
    </source>
</reference>
<dbReference type="Gene3D" id="2.170.130.10">
    <property type="entry name" value="TonB-dependent receptor, plug domain"/>
    <property type="match status" value="1"/>
</dbReference>
<feature type="domain" description="TonB-dependent receptor plug" evidence="16">
    <location>
        <begin position="47"/>
        <end position="151"/>
    </location>
</feature>
<evidence type="ECO:0000313" key="18">
    <source>
        <dbReference type="Proteomes" id="UP001597158"/>
    </source>
</evidence>
<dbReference type="InterPro" id="IPR000531">
    <property type="entry name" value="Beta-barrel_TonB"/>
</dbReference>
<evidence type="ECO:0000313" key="17">
    <source>
        <dbReference type="EMBL" id="MFD1263088.1"/>
    </source>
</evidence>
<keyword evidence="3 12" id="KW-0813">Transport</keyword>
<evidence type="ECO:0000256" key="9">
    <source>
        <dbReference type="ARBA" id="ARBA00023136"/>
    </source>
</evidence>
<evidence type="ECO:0000256" key="4">
    <source>
        <dbReference type="ARBA" id="ARBA00022452"/>
    </source>
</evidence>
<dbReference type="Proteomes" id="UP001597158">
    <property type="component" value="Unassembled WGS sequence"/>
</dbReference>
<evidence type="ECO:0000256" key="7">
    <source>
        <dbReference type="ARBA" id="ARBA00023065"/>
    </source>
</evidence>
<evidence type="ECO:0000256" key="14">
    <source>
        <dbReference type="SAM" id="SignalP"/>
    </source>
</evidence>
<comment type="subcellular location">
    <subcellularLocation>
        <location evidence="1 12">Cell outer membrane</location>
        <topology evidence="1 12">Multi-pass membrane protein</topology>
    </subcellularLocation>
</comment>
<keyword evidence="10 17" id="KW-0675">Receptor</keyword>
<evidence type="ECO:0000256" key="5">
    <source>
        <dbReference type="ARBA" id="ARBA00022692"/>
    </source>
</evidence>
<dbReference type="PANTHER" id="PTHR30069">
    <property type="entry name" value="TONB-DEPENDENT OUTER MEMBRANE RECEPTOR"/>
    <property type="match status" value="1"/>
</dbReference>
<comment type="caution">
    <text evidence="17">The sequence shown here is derived from an EMBL/GenBank/DDBJ whole genome shotgun (WGS) entry which is preliminary data.</text>
</comment>
<dbReference type="Pfam" id="PF00593">
    <property type="entry name" value="TonB_dep_Rec_b-barrel"/>
    <property type="match status" value="1"/>
</dbReference>
<keyword evidence="9 12" id="KW-0472">Membrane</keyword>
<dbReference type="EMBL" id="JBHTMC010000010">
    <property type="protein sequence ID" value="MFD1263088.1"/>
    <property type="molecule type" value="Genomic_DNA"/>
</dbReference>
<evidence type="ECO:0000256" key="3">
    <source>
        <dbReference type="ARBA" id="ARBA00022448"/>
    </source>
</evidence>
<dbReference type="InterPro" id="IPR036942">
    <property type="entry name" value="Beta-barrel_TonB_sf"/>
</dbReference>
<evidence type="ECO:0000256" key="6">
    <source>
        <dbReference type="ARBA" id="ARBA00022729"/>
    </source>
</evidence>
<evidence type="ECO:0000256" key="8">
    <source>
        <dbReference type="ARBA" id="ARBA00023077"/>
    </source>
</evidence>
<evidence type="ECO:0000256" key="2">
    <source>
        <dbReference type="ARBA" id="ARBA00009810"/>
    </source>
</evidence>
<dbReference type="PANTHER" id="PTHR30069:SF53">
    <property type="entry name" value="COLICIN I RECEPTOR-RELATED"/>
    <property type="match status" value="1"/>
</dbReference>
<evidence type="ECO:0000259" key="16">
    <source>
        <dbReference type="Pfam" id="PF07715"/>
    </source>
</evidence>
<evidence type="ECO:0000256" key="11">
    <source>
        <dbReference type="ARBA" id="ARBA00023237"/>
    </source>
</evidence>
<keyword evidence="4 12" id="KW-1134">Transmembrane beta strand</keyword>
<dbReference type="RefSeq" id="WP_277833998.1">
    <property type="nucleotide sequence ID" value="NZ_JARQZE010000010.1"/>
</dbReference>
<dbReference type="SUPFAM" id="SSF56935">
    <property type="entry name" value="Porins"/>
    <property type="match status" value="1"/>
</dbReference>
<evidence type="ECO:0000256" key="12">
    <source>
        <dbReference type="PROSITE-ProRule" id="PRU01360"/>
    </source>
</evidence>
<feature type="chain" id="PRO_5045104029" evidence="14">
    <location>
        <begin position="27"/>
        <end position="609"/>
    </location>
</feature>